<evidence type="ECO:0000313" key="4">
    <source>
        <dbReference type="Proteomes" id="UP000030153"/>
    </source>
</evidence>
<protein>
    <submittedName>
        <fullName evidence="3">Phage capsid protein</fullName>
    </submittedName>
</protein>
<sequence>MNHQKETSKERRKRMRETSGRKYLKEDKNWTTVDYFSLGHVVGRMGWKGTGLLIVFMIVGYIIYKMV</sequence>
<keyword evidence="2" id="KW-0812">Transmembrane</keyword>
<keyword evidence="4" id="KW-1185">Reference proteome</keyword>
<organism evidence="3 4">
    <name type="scientific">Pontibacillus chungwhensis BH030062</name>
    <dbReference type="NCBI Taxonomy" id="1385513"/>
    <lineage>
        <taxon>Bacteria</taxon>
        <taxon>Bacillati</taxon>
        <taxon>Bacillota</taxon>
        <taxon>Bacilli</taxon>
        <taxon>Bacillales</taxon>
        <taxon>Bacillaceae</taxon>
        <taxon>Pontibacillus</taxon>
    </lineage>
</organism>
<keyword evidence="2" id="KW-1133">Transmembrane helix</keyword>
<dbReference type="AlphaFoldDB" id="A0A0A2UV97"/>
<dbReference type="RefSeq" id="WP_036781896.1">
    <property type="nucleotide sequence ID" value="NZ_AVBG01000004.1"/>
</dbReference>
<dbReference type="EMBL" id="AVBG01000004">
    <property type="protein sequence ID" value="KGP91829.1"/>
    <property type="molecule type" value="Genomic_DNA"/>
</dbReference>
<accession>A0A0A2UV97</accession>
<keyword evidence="2" id="KW-0472">Membrane</keyword>
<evidence type="ECO:0000256" key="2">
    <source>
        <dbReference type="SAM" id="Phobius"/>
    </source>
</evidence>
<reference evidence="3 4" key="1">
    <citation type="submission" date="2013-08" db="EMBL/GenBank/DDBJ databases">
        <title>Genome of Pontibacillus chungwhensis.</title>
        <authorList>
            <person name="Wang Q."/>
            <person name="Wang G."/>
        </authorList>
    </citation>
    <scope>NUCLEOTIDE SEQUENCE [LARGE SCALE GENOMIC DNA]</scope>
    <source>
        <strain evidence="3 4">BH030062</strain>
    </source>
</reference>
<evidence type="ECO:0000256" key="1">
    <source>
        <dbReference type="SAM" id="MobiDB-lite"/>
    </source>
</evidence>
<feature type="transmembrane region" description="Helical" evidence="2">
    <location>
        <begin position="45"/>
        <end position="64"/>
    </location>
</feature>
<evidence type="ECO:0000313" key="3">
    <source>
        <dbReference type="EMBL" id="KGP91829.1"/>
    </source>
</evidence>
<dbReference type="Pfam" id="PF19893">
    <property type="entry name" value="DUF6366"/>
    <property type="match status" value="1"/>
</dbReference>
<dbReference type="Proteomes" id="UP000030153">
    <property type="component" value="Unassembled WGS sequence"/>
</dbReference>
<dbReference type="InterPro" id="IPR045946">
    <property type="entry name" value="DUF6366"/>
</dbReference>
<name>A0A0A2UV97_9BACI</name>
<proteinExistence type="predicted"/>
<feature type="region of interest" description="Disordered" evidence="1">
    <location>
        <begin position="1"/>
        <end position="20"/>
    </location>
</feature>
<gene>
    <name evidence="3" type="ORF">N780_15820</name>
</gene>
<comment type="caution">
    <text evidence="3">The sequence shown here is derived from an EMBL/GenBank/DDBJ whole genome shotgun (WGS) entry which is preliminary data.</text>
</comment>
<dbReference type="OrthoDB" id="2935923at2"/>